<dbReference type="RefSeq" id="WP_233280998.1">
    <property type="nucleotide sequence ID" value="NZ_CP040396.1"/>
</dbReference>
<dbReference type="EMBL" id="CP040396">
    <property type="protein sequence ID" value="QCT03313.1"/>
    <property type="molecule type" value="Genomic_DNA"/>
</dbReference>
<dbReference type="KEGG" id="palo:E6C60_2601"/>
<organism evidence="3 4">
    <name type="scientific">Paenibacillus algicola</name>
    <dbReference type="NCBI Taxonomy" id="2565926"/>
    <lineage>
        <taxon>Bacteria</taxon>
        <taxon>Bacillati</taxon>
        <taxon>Bacillota</taxon>
        <taxon>Bacilli</taxon>
        <taxon>Bacillales</taxon>
        <taxon>Paenibacillaceae</taxon>
        <taxon>Paenibacillus</taxon>
    </lineage>
</organism>
<feature type="region of interest" description="Disordered" evidence="2">
    <location>
        <begin position="1"/>
        <end position="23"/>
    </location>
</feature>
<protein>
    <submittedName>
        <fullName evidence="3">RNA polymerase, sigma 28 subunit, FliA/WhiG subfamily</fullName>
    </submittedName>
</protein>
<evidence type="ECO:0000256" key="1">
    <source>
        <dbReference type="SAM" id="Coils"/>
    </source>
</evidence>
<dbReference type="Pfam" id="PF11753">
    <property type="entry name" value="DUF3310"/>
    <property type="match status" value="1"/>
</dbReference>
<evidence type="ECO:0000313" key="4">
    <source>
        <dbReference type="Proteomes" id="UP000300879"/>
    </source>
</evidence>
<name>A0A4P8XLL9_9BACL</name>
<dbReference type="Proteomes" id="UP000300879">
    <property type="component" value="Chromosome"/>
</dbReference>
<keyword evidence="1" id="KW-0175">Coiled coil</keyword>
<dbReference type="SUPFAM" id="SSF46689">
    <property type="entry name" value="Homeodomain-like"/>
    <property type="match status" value="1"/>
</dbReference>
<evidence type="ECO:0000256" key="2">
    <source>
        <dbReference type="SAM" id="MobiDB-lite"/>
    </source>
</evidence>
<reference evidence="3 4" key="1">
    <citation type="submission" date="2019-05" db="EMBL/GenBank/DDBJ databases">
        <authorList>
            <person name="Chen C."/>
        </authorList>
    </citation>
    <scope>NUCLEOTIDE SEQUENCE [LARGE SCALE GENOMIC DNA]</scope>
    <source>
        <strain evidence="3 4">HB172198</strain>
    </source>
</reference>
<accession>A0A4P8XLL9</accession>
<feature type="region of interest" description="Disordered" evidence="2">
    <location>
        <begin position="60"/>
        <end position="85"/>
    </location>
</feature>
<evidence type="ECO:0000313" key="3">
    <source>
        <dbReference type="EMBL" id="QCT03313.1"/>
    </source>
</evidence>
<dbReference type="InterPro" id="IPR021739">
    <property type="entry name" value="SaV-like"/>
</dbReference>
<feature type="coiled-coil region" evidence="1">
    <location>
        <begin position="158"/>
        <end position="269"/>
    </location>
</feature>
<sequence>MRDNGYSTPVPRRENELRASGPGEVIQYQLSDEELAKYRALPVPQKQGKRPIDLRIANTKAEQQRRRAEMKEENDMPDKKEGPACGLTRENLIEQVAKGETLSSIERAWGMKYNTIHNWVKRWDLKGINQAKAQELLDQAKHPFAARGVEETGCTEPKEVLNSETERLAQENAAMKAENERLLQERDDYKRAAEDLESKTLEYDQFLDQFHEAKEKLNDELELVVKARDEYMRMYQEQYAFAQSYYAECSILKAERDELLIDRSALQDELTPIDSDPVNHPLHYTRGGIECIDAIEAATAGLSGSEAYITGAVIKYLWRWKWKNGREDLQKAAWYIDRLIGGDQLEQAK</sequence>
<feature type="compositionally biased region" description="Basic and acidic residues" evidence="2">
    <location>
        <begin position="62"/>
        <end position="82"/>
    </location>
</feature>
<gene>
    <name evidence="3" type="ORF">E6C60_2601</name>
</gene>
<keyword evidence="4" id="KW-1185">Reference proteome</keyword>
<dbReference type="InterPro" id="IPR009057">
    <property type="entry name" value="Homeodomain-like_sf"/>
</dbReference>
<dbReference type="AlphaFoldDB" id="A0A4P8XLL9"/>
<proteinExistence type="predicted"/>